<protein>
    <submittedName>
        <fullName evidence="2">Uncharacterized protein</fullName>
    </submittedName>
</protein>
<dbReference type="AlphaFoldDB" id="A0A8X8X367"/>
<name>A0A8X8X367_SALSN</name>
<dbReference type="Proteomes" id="UP000298416">
    <property type="component" value="Unassembled WGS sequence"/>
</dbReference>
<reference evidence="2" key="1">
    <citation type="submission" date="2018-01" db="EMBL/GenBank/DDBJ databases">
        <authorList>
            <person name="Mao J.F."/>
        </authorList>
    </citation>
    <scope>NUCLEOTIDE SEQUENCE</scope>
    <source>
        <strain evidence="2">Huo1</strain>
        <tissue evidence="2">Leaf</tissue>
    </source>
</reference>
<dbReference type="EMBL" id="PNBA02000012">
    <property type="protein sequence ID" value="KAG6406101.1"/>
    <property type="molecule type" value="Genomic_DNA"/>
</dbReference>
<evidence type="ECO:0000313" key="2">
    <source>
        <dbReference type="EMBL" id="KAG6406101.1"/>
    </source>
</evidence>
<accession>A0A8X8X367</accession>
<feature type="region of interest" description="Disordered" evidence="1">
    <location>
        <begin position="50"/>
        <end position="81"/>
    </location>
</feature>
<reference evidence="2" key="2">
    <citation type="submission" date="2020-08" db="EMBL/GenBank/DDBJ databases">
        <title>Plant Genome Project.</title>
        <authorList>
            <person name="Zhang R.-G."/>
        </authorList>
    </citation>
    <scope>NUCLEOTIDE SEQUENCE</scope>
    <source>
        <strain evidence="2">Huo1</strain>
        <tissue evidence="2">Leaf</tissue>
    </source>
</reference>
<proteinExistence type="predicted"/>
<organism evidence="2">
    <name type="scientific">Salvia splendens</name>
    <name type="common">Scarlet sage</name>
    <dbReference type="NCBI Taxonomy" id="180675"/>
    <lineage>
        <taxon>Eukaryota</taxon>
        <taxon>Viridiplantae</taxon>
        <taxon>Streptophyta</taxon>
        <taxon>Embryophyta</taxon>
        <taxon>Tracheophyta</taxon>
        <taxon>Spermatophyta</taxon>
        <taxon>Magnoliopsida</taxon>
        <taxon>eudicotyledons</taxon>
        <taxon>Gunneridae</taxon>
        <taxon>Pentapetalae</taxon>
        <taxon>asterids</taxon>
        <taxon>lamiids</taxon>
        <taxon>Lamiales</taxon>
        <taxon>Lamiaceae</taxon>
        <taxon>Nepetoideae</taxon>
        <taxon>Mentheae</taxon>
        <taxon>Salviinae</taxon>
        <taxon>Salvia</taxon>
        <taxon>Salvia subgen. Calosphace</taxon>
        <taxon>core Calosphace</taxon>
    </lineage>
</organism>
<gene>
    <name evidence="2" type="ORF">SASPL_133698</name>
</gene>
<keyword evidence="3" id="KW-1185">Reference proteome</keyword>
<evidence type="ECO:0000256" key="1">
    <source>
        <dbReference type="SAM" id="MobiDB-lite"/>
    </source>
</evidence>
<evidence type="ECO:0000313" key="3">
    <source>
        <dbReference type="Proteomes" id="UP000298416"/>
    </source>
</evidence>
<comment type="caution">
    <text evidence="2">The sequence shown here is derived from an EMBL/GenBank/DDBJ whole genome shotgun (WGS) entry which is preliminary data.</text>
</comment>
<sequence>MCIPFEALSLMNFVMMETERNCCVNCAEMPLDKGNEAKLIKQVQSAEKANKSGELIKRSNQAVRQGPLASRRRAREEMSWM</sequence>